<comment type="caution">
    <text evidence="1">The sequence shown here is derived from an EMBL/GenBank/DDBJ whole genome shotgun (WGS) entry which is preliminary data.</text>
</comment>
<gene>
    <name evidence="1" type="ORF">PLOB_00026205</name>
</gene>
<evidence type="ECO:0000313" key="2">
    <source>
        <dbReference type="Proteomes" id="UP001159405"/>
    </source>
</evidence>
<sequence>VDKRAENVLPGTPSLLQLQDALQILSEHFEALLNQNHFNLHERGNPCLNRVMCDFRSTLDVTTVDALMRISLNGGSPANFHSSLLVARWLDSGERAKWSTFMN</sequence>
<evidence type="ECO:0000313" key="1">
    <source>
        <dbReference type="EMBL" id="CAH3117575.1"/>
    </source>
</evidence>
<feature type="non-terminal residue" evidence="1">
    <location>
        <position position="1"/>
    </location>
</feature>
<protein>
    <submittedName>
        <fullName evidence="1">Uncharacterized protein</fullName>
    </submittedName>
</protein>
<dbReference type="EMBL" id="CALNXK010000031">
    <property type="protein sequence ID" value="CAH3117575.1"/>
    <property type="molecule type" value="Genomic_DNA"/>
</dbReference>
<keyword evidence="2" id="KW-1185">Reference proteome</keyword>
<reference evidence="1 2" key="1">
    <citation type="submission" date="2022-05" db="EMBL/GenBank/DDBJ databases">
        <authorList>
            <consortium name="Genoscope - CEA"/>
            <person name="William W."/>
        </authorList>
    </citation>
    <scope>NUCLEOTIDE SEQUENCE [LARGE SCALE GENOMIC DNA]</scope>
</reference>
<accession>A0ABN8NR00</accession>
<name>A0ABN8NR00_9CNID</name>
<proteinExistence type="predicted"/>
<dbReference type="Proteomes" id="UP001159405">
    <property type="component" value="Unassembled WGS sequence"/>
</dbReference>
<organism evidence="1 2">
    <name type="scientific">Porites lobata</name>
    <dbReference type="NCBI Taxonomy" id="104759"/>
    <lineage>
        <taxon>Eukaryota</taxon>
        <taxon>Metazoa</taxon>
        <taxon>Cnidaria</taxon>
        <taxon>Anthozoa</taxon>
        <taxon>Hexacorallia</taxon>
        <taxon>Scleractinia</taxon>
        <taxon>Fungiina</taxon>
        <taxon>Poritidae</taxon>
        <taxon>Porites</taxon>
    </lineage>
</organism>